<proteinExistence type="inferred from homology"/>
<evidence type="ECO:0000313" key="10">
    <source>
        <dbReference type="EMBL" id="KAK9684806.1"/>
    </source>
</evidence>
<dbReference type="AlphaFoldDB" id="A0AAW1I709"/>
<evidence type="ECO:0000256" key="6">
    <source>
        <dbReference type="ARBA" id="ARBA00023157"/>
    </source>
</evidence>
<dbReference type="GO" id="GO:0005886">
    <property type="term" value="C:plasma membrane"/>
    <property type="evidence" value="ECO:0007669"/>
    <property type="project" value="UniProtKB-SubCell"/>
</dbReference>
<evidence type="ECO:0000256" key="2">
    <source>
        <dbReference type="ARBA" id="ARBA00009748"/>
    </source>
</evidence>
<dbReference type="Gene3D" id="1.10.110.10">
    <property type="entry name" value="Plant lipid-transfer and hydrophobic proteins"/>
    <property type="match status" value="1"/>
</dbReference>
<evidence type="ECO:0000256" key="3">
    <source>
        <dbReference type="ARBA" id="ARBA00022475"/>
    </source>
</evidence>
<evidence type="ECO:0000313" key="11">
    <source>
        <dbReference type="Proteomes" id="UP001443914"/>
    </source>
</evidence>
<keyword evidence="11" id="KW-1185">Reference proteome</keyword>
<name>A0AAW1I709_SAPOF</name>
<dbReference type="PANTHER" id="PTHR33044">
    <property type="entry name" value="BIFUNCTIONAL INHIBITOR/LIPID-TRANSFER PROTEIN/SEED STORAGE 2S ALBUMIN SUPERFAMILY PROTEIN-RELATED"/>
    <property type="match status" value="1"/>
</dbReference>
<dbReference type="Pfam" id="PF14368">
    <property type="entry name" value="LTP_2"/>
    <property type="match status" value="1"/>
</dbReference>
<comment type="similarity">
    <text evidence="2">Belongs to the plant LTP family.</text>
</comment>
<evidence type="ECO:0000259" key="9">
    <source>
        <dbReference type="Pfam" id="PF14368"/>
    </source>
</evidence>
<dbReference type="InterPro" id="IPR043325">
    <property type="entry name" value="LTSS"/>
</dbReference>
<evidence type="ECO:0000256" key="7">
    <source>
        <dbReference type="ARBA" id="ARBA00023180"/>
    </source>
</evidence>
<keyword evidence="7" id="KW-0325">Glycoprotein</keyword>
<keyword evidence="4" id="KW-0336">GPI-anchor</keyword>
<evidence type="ECO:0000256" key="8">
    <source>
        <dbReference type="ARBA" id="ARBA00023288"/>
    </source>
</evidence>
<keyword evidence="6" id="KW-1015">Disulfide bond</keyword>
<dbReference type="Proteomes" id="UP001443914">
    <property type="component" value="Unassembled WGS sequence"/>
</dbReference>
<gene>
    <name evidence="10" type="ORF">RND81_10G233900</name>
</gene>
<keyword evidence="8" id="KW-0449">Lipoprotein</keyword>
<evidence type="ECO:0000256" key="5">
    <source>
        <dbReference type="ARBA" id="ARBA00022729"/>
    </source>
</evidence>
<reference evidence="10" key="1">
    <citation type="submission" date="2024-03" db="EMBL/GenBank/DDBJ databases">
        <title>WGS assembly of Saponaria officinalis var. Norfolk2.</title>
        <authorList>
            <person name="Jenkins J."/>
            <person name="Shu S."/>
            <person name="Grimwood J."/>
            <person name="Barry K."/>
            <person name="Goodstein D."/>
            <person name="Schmutz J."/>
            <person name="Leebens-Mack J."/>
            <person name="Osbourn A."/>
        </authorList>
    </citation>
    <scope>NUCLEOTIDE SEQUENCE [LARGE SCALE GENOMIC DNA]</scope>
    <source>
        <strain evidence="10">JIC</strain>
    </source>
</reference>
<dbReference type="InterPro" id="IPR036312">
    <property type="entry name" value="Bifun_inhib/LTP/seed_sf"/>
</dbReference>
<comment type="caution">
    <text evidence="10">The sequence shown here is derived from an EMBL/GenBank/DDBJ whole genome shotgun (WGS) entry which is preliminary data.</text>
</comment>
<sequence length="74" mass="8023">MTMFRCMPAVSNDSPTDPSKECCKAVNSLSSSDFQCLCDYKNNHPGDLQQYGVNATRAAQLPSTCKAKNAIQCS</sequence>
<dbReference type="SUPFAM" id="SSF47699">
    <property type="entry name" value="Bifunctional inhibitor/lipid-transfer protein/seed storage 2S albumin"/>
    <property type="match status" value="1"/>
</dbReference>
<organism evidence="10 11">
    <name type="scientific">Saponaria officinalis</name>
    <name type="common">Common soapwort</name>
    <name type="synonym">Lychnis saponaria</name>
    <dbReference type="NCBI Taxonomy" id="3572"/>
    <lineage>
        <taxon>Eukaryota</taxon>
        <taxon>Viridiplantae</taxon>
        <taxon>Streptophyta</taxon>
        <taxon>Embryophyta</taxon>
        <taxon>Tracheophyta</taxon>
        <taxon>Spermatophyta</taxon>
        <taxon>Magnoliopsida</taxon>
        <taxon>eudicotyledons</taxon>
        <taxon>Gunneridae</taxon>
        <taxon>Pentapetalae</taxon>
        <taxon>Caryophyllales</taxon>
        <taxon>Caryophyllaceae</taxon>
        <taxon>Caryophylleae</taxon>
        <taxon>Saponaria</taxon>
    </lineage>
</organism>
<comment type="subcellular location">
    <subcellularLocation>
        <location evidence="1">Cell membrane</location>
        <topology evidence="1">Lipid-anchor</topology>
        <topology evidence="1">GPI-anchor</topology>
    </subcellularLocation>
</comment>
<protein>
    <recommendedName>
        <fullName evidence="9">Bifunctional inhibitor/plant lipid transfer protein/seed storage helical domain-containing protein</fullName>
    </recommendedName>
</protein>
<dbReference type="CDD" id="cd00010">
    <property type="entry name" value="AAI_LTSS"/>
    <property type="match status" value="1"/>
</dbReference>
<dbReference type="InterPro" id="IPR016140">
    <property type="entry name" value="Bifunc_inhib/LTP/seed_store"/>
</dbReference>
<dbReference type="EMBL" id="JBDFQZ010000010">
    <property type="protein sequence ID" value="KAK9684806.1"/>
    <property type="molecule type" value="Genomic_DNA"/>
</dbReference>
<keyword evidence="3" id="KW-1003">Cell membrane</keyword>
<keyword evidence="5" id="KW-0732">Signal</keyword>
<evidence type="ECO:0000256" key="4">
    <source>
        <dbReference type="ARBA" id="ARBA00022622"/>
    </source>
</evidence>
<keyword evidence="4" id="KW-0472">Membrane</keyword>
<evidence type="ECO:0000256" key="1">
    <source>
        <dbReference type="ARBA" id="ARBA00004609"/>
    </source>
</evidence>
<dbReference type="GO" id="GO:0098552">
    <property type="term" value="C:side of membrane"/>
    <property type="evidence" value="ECO:0007669"/>
    <property type="project" value="UniProtKB-KW"/>
</dbReference>
<accession>A0AAW1I709</accession>
<feature type="domain" description="Bifunctional inhibitor/plant lipid transfer protein/seed storage helical" evidence="9">
    <location>
        <begin position="5"/>
        <end position="71"/>
    </location>
</feature>